<evidence type="ECO:0000256" key="6">
    <source>
        <dbReference type="ARBA" id="ARBA00022927"/>
    </source>
</evidence>
<evidence type="ECO:0000256" key="11">
    <source>
        <dbReference type="SAM" id="Phobius"/>
    </source>
</evidence>
<organism evidence="12 13">
    <name type="scientific">Hamadaea flava</name>
    <dbReference type="NCBI Taxonomy" id="1742688"/>
    <lineage>
        <taxon>Bacteria</taxon>
        <taxon>Bacillati</taxon>
        <taxon>Actinomycetota</taxon>
        <taxon>Actinomycetes</taxon>
        <taxon>Micromonosporales</taxon>
        <taxon>Micromonosporaceae</taxon>
        <taxon>Hamadaea</taxon>
    </lineage>
</organism>
<evidence type="ECO:0000313" key="13">
    <source>
        <dbReference type="Proteomes" id="UP001595816"/>
    </source>
</evidence>
<dbReference type="Proteomes" id="UP001595816">
    <property type="component" value="Unassembled WGS sequence"/>
</dbReference>
<keyword evidence="5 11" id="KW-0812">Transmembrane</keyword>
<evidence type="ECO:0000256" key="10">
    <source>
        <dbReference type="SAM" id="MobiDB-lite"/>
    </source>
</evidence>
<dbReference type="PANTHER" id="PTHR33909:SF1">
    <property type="entry name" value="SEC TRANSLOCON ACCESSORY COMPLEX SUBUNIT YAJC"/>
    <property type="match status" value="1"/>
</dbReference>
<keyword evidence="6" id="KW-0653">Protein transport</keyword>
<name>A0ABV8LRF8_9ACTN</name>
<dbReference type="PRINTS" id="PR01853">
    <property type="entry name" value="YAJCTRNLCASE"/>
</dbReference>
<evidence type="ECO:0000256" key="7">
    <source>
        <dbReference type="ARBA" id="ARBA00022989"/>
    </source>
</evidence>
<evidence type="ECO:0000256" key="2">
    <source>
        <dbReference type="ARBA" id="ARBA00006742"/>
    </source>
</evidence>
<comment type="similarity">
    <text evidence="2">Belongs to the YajC family.</text>
</comment>
<dbReference type="EMBL" id="JBHSAY010000009">
    <property type="protein sequence ID" value="MFC4132968.1"/>
    <property type="molecule type" value="Genomic_DNA"/>
</dbReference>
<evidence type="ECO:0000256" key="1">
    <source>
        <dbReference type="ARBA" id="ARBA00004162"/>
    </source>
</evidence>
<dbReference type="SMART" id="SM01323">
    <property type="entry name" value="YajC"/>
    <property type="match status" value="1"/>
</dbReference>
<evidence type="ECO:0000256" key="9">
    <source>
        <dbReference type="ARBA" id="ARBA00023136"/>
    </source>
</evidence>
<dbReference type="InterPro" id="IPR003849">
    <property type="entry name" value="Preprotein_translocase_YajC"/>
</dbReference>
<comment type="subcellular location">
    <subcellularLocation>
        <location evidence="1">Cell membrane</location>
        <topology evidence="1">Single-pass membrane protein</topology>
    </subcellularLocation>
</comment>
<keyword evidence="8" id="KW-0811">Translocation</keyword>
<keyword evidence="4" id="KW-1003">Cell membrane</keyword>
<dbReference type="NCBIfam" id="TIGR00739">
    <property type="entry name" value="yajC"/>
    <property type="match status" value="1"/>
</dbReference>
<feature type="region of interest" description="Disordered" evidence="10">
    <location>
        <begin position="97"/>
        <end position="120"/>
    </location>
</feature>
<evidence type="ECO:0000256" key="5">
    <source>
        <dbReference type="ARBA" id="ARBA00022692"/>
    </source>
</evidence>
<dbReference type="PANTHER" id="PTHR33909">
    <property type="entry name" value="SEC TRANSLOCON ACCESSORY COMPLEX SUBUNIT YAJC"/>
    <property type="match status" value="1"/>
</dbReference>
<keyword evidence="3" id="KW-0813">Transport</keyword>
<dbReference type="Pfam" id="PF02699">
    <property type="entry name" value="YajC"/>
    <property type="match status" value="1"/>
</dbReference>
<evidence type="ECO:0000256" key="4">
    <source>
        <dbReference type="ARBA" id="ARBA00022475"/>
    </source>
</evidence>
<proteinExistence type="inferred from homology"/>
<comment type="caution">
    <text evidence="12">The sequence shown here is derived from an EMBL/GenBank/DDBJ whole genome shotgun (WGS) entry which is preliminary data.</text>
</comment>
<evidence type="ECO:0000256" key="8">
    <source>
        <dbReference type="ARBA" id="ARBA00023010"/>
    </source>
</evidence>
<keyword evidence="13" id="KW-1185">Reference proteome</keyword>
<evidence type="ECO:0000256" key="3">
    <source>
        <dbReference type="ARBA" id="ARBA00022448"/>
    </source>
</evidence>
<gene>
    <name evidence="12" type="primary">yajC</name>
    <name evidence="12" type="ORF">ACFOZ4_20345</name>
</gene>
<sequence>MFYAAGNSGGSALPTLLFFGLMAALMYFMIIRPQSKRRKEAMELQRNVAVGDEVVTVVGLHATVAGIDDENNTVLLEIAPGVNATYERAAIGRVIKAPTAEETTESETADETPQVIEQGR</sequence>
<protein>
    <submittedName>
        <fullName evidence="12">Preprotein translocase subunit YajC</fullName>
    </submittedName>
</protein>
<evidence type="ECO:0000313" key="12">
    <source>
        <dbReference type="EMBL" id="MFC4132968.1"/>
    </source>
</evidence>
<accession>A0ABV8LRF8</accession>
<reference evidence="13" key="1">
    <citation type="journal article" date="2019" name="Int. J. Syst. Evol. Microbiol.">
        <title>The Global Catalogue of Microorganisms (GCM) 10K type strain sequencing project: providing services to taxonomists for standard genome sequencing and annotation.</title>
        <authorList>
            <consortium name="The Broad Institute Genomics Platform"/>
            <consortium name="The Broad Institute Genome Sequencing Center for Infectious Disease"/>
            <person name="Wu L."/>
            <person name="Ma J."/>
        </authorList>
    </citation>
    <scope>NUCLEOTIDE SEQUENCE [LARGE SCALE GENOMIC DNA]</scope>
    <source>
        <strain evidence="13">CGMCC 4.7289</strain>
    </source>
</reference>
<keyword evidence="7 11" id="KW-1133">Transmembrane helix</keyword>
<keyword evidence="9 11" id="KW-0472">Membrane</keyword>
<dbReference type="RefSeq" id="WP_308197672.1">
    <property type="nucleotide sequence ID" value="NZ_JAMZDZ010000001.1"/>
</dbReference>
<feature type="transmembrane region" description="Helical" evidence="11">
    <location>
        <begin position="12"/>
        <end position="30"/>
    </location>
</feature>